<dbReference type="EMBL" id="MHCJ01000003">
    <property type="protein sequence ID" value="OGY18757.1"/>
    <property type="molecule type" value="Genomic_DNA"/>
</dbReference>
<dbReference type="InterPro" id="IPR011856">
    <property type="entry name" value="tRNA_endonuc-like_dom_sf"/>
</dbReference>
<feature type="domain" description="ATP-cone" evidence="4">
    <location>
        <begin position="6"/>
        <end position="85"/>
    </location>
</feature>
<dbReference type="Proteomes" id="UP000179233">
    <property type="component" value="Unassembled WGS sequence"/>
</dbReference>
<name>A0A1G1VU77_9BACT</name>
<dbReference type="Gene3D" id="3.40.1350.10">
    <property type="match status" value="1"/>
</dbReference>
<dbReference type="Pfam" id="PF03477">
    <property type="entry name" value="ATP-cone"/>
    <property type="match status" value="1"/>
</dbReference>
<dbReference type="Pfam" id="PF04471">
    <property type="entry name" value="Mrr_cat"/>
    <property type="match status" value="1"/>
</dbReference>
<dbReference type="SUPFAM" id="SSF52980">
    <property type="entry name" value="Restriction endonuclease-like"/>
    <property type="match status" value="1"/>
</dbReference>
<dbReference type="GO" id="GO:0009307">
    <property type="term" value="P:DNA restriction-modification system"/>
    <property type="evidence" value="ECO:0007669"/>
    <property type="project" value="InterPro"/>
</dbReference>
<organism evidence="5 6">
    <name type="scientific">Candidatus Chisholmbacteria bacterium RIFCSPHIGHO2_01_FULL_52_32</name>
    <dbReference type="NCBI Taxonomy" id="1797591"/>
    <lineage>
        <taxon>Bacteria</taxon>
        <taxon>Candidatus Chisholmiibacteriota</taxon>
    </lineage>
</organism>
<reference evidence="5 6" key="1">
    <citation type="journal article" date="2016" name="Nat. Commun.">
        <title>Thousands of microbial genomes shed light on interconnected biogeochemical processes in an aquifer system.</title>
        <authorList>
            <person name="Anantharaman K."/>
            <person name="Brown C.T."/>
            <person name="Hug L.A."/>
            <person name="Sharon I."/>
            <person name="Castelle C.J."/>
            <person name="Probst A.J."/>
            <person name="Thomas B.C."/>
            <person name="Singh A."/>
            <person name="Wilkins M.J."/>
            <person name="Karaoz U."/>
            <person name="Brodie E.L."/>
            <person name="Williams K.H."/>
            <person name="Hubbard S.S."/>
            <person name="Banfield J.F."/>
        </authorList>
    </citation>
    <scope>NUCLEOTIDE SEQUENCE [LARGE SCALE GENOMIC DNA]</scope>
</reference>
<dbReference type="InterPro" id="IPR005144">
    <property type="entry name" value="ATP-cone_dom"/>
</dbReference>
<sequence>MDSENIQVLKASGEKEPFSEDKVRRSIRRTRIPKKLEDEVVRHVRDSLYGGIPTAEIYRHISEYLGNSSYPYTKTVYGLKQAIMQLGPSGYPFEKFVAAILSRHGYTVQTDVIVSGRCVDHEIDVVAQKENRRYMVECKFHNLPGVRSDVKVALYIQARFEDVQKGNEKEGIKPFDQAWLVTNTKCTTEAIHYGNCMGMQVLGWSHPQTGNLQDLIESAGLHPVTCLTSLTDAQKKKVLSRGIVLCRDLLEDKGGSLADLGLTPDEKSHVEKEVTAICKQGAARFA</sequence>
<dbReference type="GO" id="GO:0005524">
    <property type="term" value="F:ATP binding"/>
    <property type="evidence" value="ECO:0007669"/>
    <property type="project" value="UniProtKB-UniRule"/>
</dbReference>
<accession>A0A1G1VU77</accession>
<evidence type="ECO:0000256" key="1">
    <source>
        <dbReference type="ARBA" id="ARBA00022741"/>
    </source>
</evidence>
<gene>
    <name evidence="5" type="ORF">A2786_04660</name>
</gene>
<dbReference type="PROSITE" id="PS51161">
    <property type="entry name" value="ATP_CONE"/>
    <property type="match status" value="1"/>
</dbReference>
<evidence type="ECO:0000313" key="5">
    <source>
        <dbReference type="EMBL" id="OGY18757.1"/>
    </source>
</evidence>
<dbReference type="InterPro" id="IPR011335">
    <property type="entry name" value="Restrct_endonuc-II-like"/>
</dbReference>
<proteinExistence type="predicted"/>
<dbReference type="AlphaFoldDB" id="A0A1G1VU77"/>
<dbReference type="GO" id="GO:0003677">
    <property type="term" value="F:DNA binding"/>
    <property type="evidence" value="ECO:0007669"/>
    <property type="project" value="InterPro"/>
</dbReference>
<dbReference type="InterPro" id="IPR007560">
    <property type="entry name" value="Restrct_endonuc_IV_Mrr"/>
</dbReference>
<keyword evidence="1 3" id="KW-0547">Nucleotide-binding</keyword>
<dbReference type="GO" id="GO:0004519">
    <property type="term" value="F:endonuclease activity"/>
    <property type="evidence" value="ECO:0007669"/>
    <property type="project" value="InterPro"/>
</dbReference>
<protein>
    <recommendedName>
        <fullName evidence="4">ATP-cone domain-containing protein</fullName>
    </recommendedName>
</protein>
<evidence type="ECO:0000259" key="4">
    <source>
        <dbReference type="PROSITE" id="PS51161"/>
    </source>
</evidence>
<keyword evidence="2 3" id="KW-0067">ATP-binding</keyword>
<evidence type="ECO:0000256" key="2">
    <source>
        <dbReference type="ARBA" id="ARBA00022840"/>
    </source>
</evidence>
<comment type="caution">
    <text evidence="5">The sequence shown here is derived from an EMBL/GenBank/DDBJ whole genome shotgun (WGS) entry which is preliminary data.</text>
</comment>
<dbReference type="CDD" id="cd22308">
    <property type="entry name" value="Af1548-like"/>
    <property type="match status" value="1"/>
</dbReference>
<evidence type="ECO:0000256" key="3">
    <source>
        <dbReference type="PROSITE-ProRule" id="PRU00492"/>
    </source>
</evidence>
<evidence type="ECO:0000313" key="6">
    <source>
        <dbReference type="Proteomes" id="UP000179233"/>
    </source>
</evidence>